<keyword evidence="2" id="KW-1185">Reference proteome</keyword>
<dbReference type="AlphaFoldDB" id="C0XMZ1"/>
<comment type="caution">
    <text evidence="1">The sequence shown here is derived from an EMBL/GenBank/DDBJ whole genome shotgun (WGS) entry which is preliminary data.</text>
</comment>
<evidence type="ECO:0000313" key="1">
    <source>
        <dbReference type="EMBL" id="EEI23252.1"/>
    </source>
</evidence>
<proteinExistence type="predicted"/>
<name>C0XMZ1_LENH9</name>
<sequence>MAKQLLNEYPTAKRIVGQYQPGIIVYLVEQYEADYKNPRNVKIVVNTWLGINSLEE</sequence>
<evidence type="ECO:0000313" key="2">
    <source>
        <dbReference type="Proteomes" id="UP000003752"/>
    </source>
</evidence>
<dbReference type="HOGENOM" id="CLU_3008532_0_0_9"/>
<reference evidence="1 2" key="1">
    <citation type="submission" date="2009-01" db="EMBL/GenBank/DDBJ databases">
        <authorList>
            <person name="Qin X."/>
            <person name="Bachman B."/>
            <person name="Battles P."/>
            <person name="Bell A."/>
            <person name="Bess C."/>
            <person name="Bickham C."/>
            <person name="Chaboub L."/>
            <person name="Chen D."/>
            <person name="Coyle M."/>
            <person name="Deiros D.R."/>
            <person name="Dinh H."/>
            <person name="Forbes L."/>
            <person name="Fowler G."/>
            <person name="Francisco L."/>
            <person name="Fu Q."/>
            <person name="Gubbala S."/>
            <person name="Hale W."/>
            <person name="Han Y."/>
            <person name="Hemphill L."/>
            <person name="Highlander S.K."/>
            <person name="Hirani K."/>
            <person name="Hogues M."/>
            <person name="Jackson L."/>
            <person name="Jakkamsetti A."/>
            <person name="Javaid M."/>
            <person name="Jiang H."/>
            <person name="Korchina V."/>
            <person name="Kovar C."/>
            <person name="Lara F."/>
            <person name="Lee S."/>
            <person name="Mata R."/>
            <person name="Mathew T."/>
            <person name="Moen C."/>
            <person name="Morales K."/>
            <person name="Munidasa M."/>
            <person name="Nazareth L."/>
            <person name="Ngo R."/>
            <person name="Nguyen L."/>
            <person name="Okwuonu G."/>
            <person name="Ongeri F."/>
            <person name="Patil S."/>
            <person name="Petrosino J."/>
            <person name="Pham C."/>
            <person name="Pham P."/>
            <person name="Pu L.-L."/>
            <person name="Puazo M."/>
            <person name="Raj R."/>
            <person name="Reid J."/>
            <person name="Rouhana J."/>
            <person name="Saada N."/>
            <person name="Shang Y."/>
            <person name="Simmons D."/>
            <person name="Thornton R."/>
            <person name="Warren J."/>
            <person name="Weissenberger G."/>
            <person name="Zhang J."/>
            <person name="Zhang L."/>
            <person name="Zhou C."/>
            <person name="Zhu D."/>
            <person name="Muzny D."/>
            <person name="Worley K."/>
            <person name="Gibbs R."/>
        </authorList>
    </citation>
    <scope>NUCLEOTIDE SEQUENCE [LARGE SCALE GENOMIC DNA]</scope>
    <source>
        <strain evidence="2">ATCC 8290 / DSM 20176 / CCUG 30140 / JCM 1155 / KCTC 3500 / NBRC 15886 / NCIMB 8040 / NRRL B-1843 / 9</strain>
    </source>
</reference>
<dbReference type="Proteomes" id="UP000003752">
    <property type="component" value="Unassembled WGS sequence"/>
</dbReference>
<accession>C0XMZ1</accession>
<dbReference type="EMBL" id="ACGP01000221">
    <property type="protein sequence ID" value="EEI23252.1"/>
    <property type="molecule type" value="Genomic_DNA"/>
</dbReference>
<protein>
    <submittedName>
        <fullName evidence="1">Uncharacterized protein</fullName>
    </submittedName>
</protein>
<gene>
    <name evidence="1" type="ORF">HMPREF0519_2602</name>
</gene>
<organism evidence="1 2">
    <name type="scientific">Lentilactobacillus hilgardii (strain ATCC 8290 / DSM 20176 / CCUG 30140 / JCM 1155 / KCTC 3500 / NBRC 15886 / NCIMB 8040 / NRRL B-1843 / 9)</name>
    <dbReference type="NCBI Taxonomy" id="1423757"/>
    <lineage>
        <taxon>Bacteria</taxon>
        <taxon>Bacillati</taxon>
        <taxon>Bacillota</taxon>
        <taxon>Bacilli</taxon>
        <taxon>Lactobacillales</taxon>
        <taxon>Lactobacillaceae</taxon>
        <taxon>Lentilactobacillus</taxon>
    </lineage>
</organism>